<dbReference type="InterPro" id="IPR006143">
    <property type="entry name" value="RND_pump_MFP"/>
</dbReference>
<evidence type="ECO:0000313" key="8">
    <source>
        <dbReference type="EMBL" id="MST91199.1"/>
    </source>
</evidence>
<evidence type="ECO:0000313" key="10">
    <source>
        <dbReference type="Proteomes" id="UP000431913"/>
    </source>
</evidence>
<dbReference type="Proteomes" id="UP000431913">
    <property type="component" value="Unassembled WGS sequence"/>
</dbReference>
<gene>
    <name evidence="8" type="ORF">FYJ76_04495</name>
    <name evidence="7" type="ORF">TQ39_14645</name>
</gene>
<keyword evidence="2" id="KW-0175">Coiled coil</keyword>
<evidence type="ECO:0000259" key="6">
    <source>
        <dbReference type="Pfam" id="PF25989"/>
    </source>
</evidence>
<keyword evidence="9" id="KW-1185">Reference proteome</keyword>
<reference evidence="7" key="1">
    <citation type="submission" date="2015-02" db="EMBL/GenBank/DDBJ databases">
        <title>A novel member of the family Ruminococcaceae isolated from human feces.</title>
        <authorList>
            <person name="Shkoporov A.N."/>
            <person name="Chaplin A.V."/>
            <person name="Motuzova O.V."/>
            <person name="Kafarskaia L.I."/>
            <person name="Khokhlova E.V."/>
            <person name="Efimov B.A."/>
        </authorList>
    </citation>
    <scope>NUCLEOTIDE SEQUENCE [LARGE SCALE GENOMIC DNA]</scope>
    <source>
        <strain evidence="7">585-1</strain>
    </source>
</reference>
<dbReference type="EMBL" id="JXXK01000025">
    <property type="protein sequence ID" value="KJF39021.1"/>
    <property type="molecule type" value="Genomic_DNA"/>
</dbReference>
<evidence type="ECO:0000256" key="2">
    <source>
        <dbReference type="SAM" id="Coils"/>
    </source>
</evidence>
<dbReference type="AlphaFoldDB" id="A0A0D8IXK0"/>
<keyword evidence="4" id="KW-1133">Transmembrane helix</keyword>
<comment type="similarity">
    <text evidence="1">Belongs to the membrane fusion protein (MFP) (TC 8.A.1) family.</text>
</comment>
<accession>A0A0D8IXK0</accession>
<dbReference type="PANTHER" id="PTHR30469:SF33">
    <property type="entry name" value="SLR1207 PROTEIN"/>
    <property type="match status" value="1"/>
</dbReference>
<evidence type="ECO:0000259" key="5">
    <source>
        <dbReference type="Pfam" id="PF25917"/>
    </source>
</evidence>
<dbReference type="Pfam" id="PF25917">
    <property type="entry name" value="BSH_RND"/>
    <property type="match status" value="1"/>
</dbReference>
<feature type="domain" description="YknX-like C-terminal permuted SH3-like" evidence="6">
    <location>
        <begin position="387"/>
        <end position="453"/>
    </location>
</feature>
<sequence>METKELMAQNVQDPAQAGEVLLQPPKRPKKKRSIKKIVLLSLAGIAVLALAGNAVLSALRGPLPTYVQTQTAAAGDISQSLSTTGTLTSGQTVVVPSPVTAPLAEVKVEAGQIVNAGDLLATFDTEPLERAYRQASAAYESGQLQKSDALTASDSAQARFNDAAANLNNLAVQKDKASAAVNSLTAQYEALADKQSEEALSVKAALDAAAADLANQQQALSAAKATYDAEKQAVLSDSAKRQLELAQVPSSLSVQSAKEDLARGRDGVTAPISGVVTSLSAVPGSSAAAYGPLCTIQSLSDVYVDVALSRYDLEKVKPGQSAVVTTLGRTYTGTVASIDAMATAGASATGTATAYVHAKVQLDAPDGDIKLGLEANVVIATGEAKGVLSLPISAVNTDVSGQFCYVVENGAAVRRDVKTGLSSDTQVEIASGISAGDEVILNPQDVTEGMAVSSDPAAAAQMPADAGMGAVMMG</sequence>
<feature type="coiled-coil region" evidence="2">
    <location>
        <begin position="167"/>
        <end position="233"/>
    </location>
</feature>
<feature type="transmembrane region" description="Helical" evidence="4">
    <location>
        <begin position="37"/>
        <end position="59"/>
    </location>
</feature>
<keyword evidence="4" id="KW-0472">Membrane</keyword>
<dbReference type="GO" id="GO:1990281">
    <property type="term" value="C:efflux pump complex"/>
    <property type="evidence" value="ECO:0007669"/>
    <property type="project" value="TreeGrafter"/>
</dbReference>
<dbReference type="Gene3D" id="2.40.30.170">
    <property type="match status" value="1"/>
</dbReference>
<organism evidence="7 9">
    <name type="scientific">Ruthenibacterium lactatiformans</name>
    <dbReference type="NCBI Taxonomy" id="1550024"/>
    <lineage>
        <taxon>Bacteria</taxon>
        <taxon>Bacillati</taxon>
        <taxon>Bacillota</taxon>
        <taxon>Clostridia</taxon>
        <taxon>Eubacteriales</taxon>
        <taxon>Oscillospiraceae</taxon>
        <taxon>Ruthenibacterium</taxon>
    </lineage>
</organism>
<dbReference type="EMBL" id="VUNJ01000003">
    <property type="protein sequence ID" value="MST91199.1"/>
    <property type="molecule type" value="Genomic_DNA"/>
</dbReference>
<dbReference type="Proteomes" id="UP000032483">
    <property type="component" value="Unassembled WGS sequence"/>
</dbReference>
<name>A0A0D8IXK0_9FIRM</name>
<feature type="region of interest" description="Disordered" evidence="3">
    <location>
        <begin position="1"/>
        <end position="20"/>
    </location>
</feature>
<dbReference type="PANTHER" id="PTHR30469">
    <property type="entry name" value="MULTIDRUG RESISTANCE PROTEIN MDTA"/>
    <property type="match status" value="1"/>
</dbReference>
<keyword evidence="4" id="KW-0812">Transmembrane</keyword>
<evidence type="ECO:0000256" key="3">
    <source>
        <dbReference type="SAM" id="MobiDB-lite"/>
    </source>
</evidence>
<evidence type="ECO:0000313" key="9">
    <source>
        <dbReference type="Proteomes" id="UP000032483"/>
    </source>
</evidence>
<dbReference type="Gene3D" id="2.40.420.20">
    <property type="match status" value="1"/>
</dbReference>
<protein>
    <submittedName>
        <fullName evidence="8">Efflux RND transporter periplasmic adaptor subunit</fullName>
    </submittedName>
</protein>
<evidence type="ECO:0000256" key="4">
    <source>
        <dbReference type="SAM" id="Phobius"/>
    </source>
</evidence>
<dbReference type="SUPFAM" id="SSF111369">
    <property type="entry name" value="HlyD-like secretion proteins"/>
    <property type="match status" value="2"/>
</dbReference>
<dbReference type="InterPro" id="IPR058637">
    <property type="entry name" value="YknX-like_C"/>
</dbReference>
<evidence type="ECO:0000256" key="1">
    <source>
        <dbReference type="ARBA" id="ARBA00009477"/>
    </source>
</evidence>
<reference evidence="8 10" key="2">
    <citation type="submission" date="2019-08" db="EMBL/GenBank/DDBJ databases">
        <title>In-depth cultivation of the pig gut microbiome towards novel bacterial diversity and tailored functional studies.</title>
        <authorList>
            <person name="Wylensek D."/>
            <person name="Hitch T.C.A."/>
            <person name="Clavel T."/>
        </authorList>
    </citation>
    <scope>NUCLEOTIDE SEQUENCE [LARGE SCALE GENOMIC DNA]</scope>
    <source>
        <strain evidence="8 10">WCA3-601-WT-6J</strain>
    </source>
</reference>
<feature type="domain" description="Multidrug resistance protein MdtA-like barrel-sandwich hybrid" evidence="5">
    <location>
        <begin position="92"/>
        <end position="285"/>
    </location>
</feature>
<evidence type="ECO:0000313" key="7">
    <source>
        <dbReference type="EMBL" id="KJF39021.1"/>
    </source>
</evidence>
<dbReference type="InterPro" id="IPR058625">
    <property type="entry name" value="MdtA-like_BSH"/>
</dbReference>
<dbReference type="RefSeq" id="WP_050006057.1">
    <property type="nucleotide sequence ID" value="NZ_CAQJQL010000166.1"/>
</dbReference>
<comment type="caution">
    <text evidence="7">The sequence shown here is derived from an EMBL/GenBank/DDBJ whole genome shotgun (WGS) entry which is preliminary data.</text>
</comment>
<proteinExistence type="inferred from homology"/>
<dbReference type="Gene3D" id="2.40.50.100">
    <property type="match status" value="1"/>
</dbReference>
<dbReference type="GeneID" id="42857806"/>
<dbReference type="GO" id="GO:0015562">
    <property type="term" value="F:efflux transmembrane transporter activity"/>
    <property type="evidence" value="ECO:0007669"/>
    <property type="project" value="TreeGrafter"/>
</dbReference>
<dbReference type="Pfam" id="PF25989">
    <property type="entry name" value="YknX_C"/>
    <property type="match status" value="1"/>
</dbReference>
<dbReference type="NCBIfam" id="TIGR01730">
    <property type="entry name" value="RND_mfp"/>
    <property type="match status" value="1"/>
</dbReference>